<reference evidence="2" key="1">
    <citation type="journal article" date="2020" name="Stud. Mycol.">
        <title>101 Dothideomycetes genomes: a test case for predicting lifestyles and emergence of pathogens.</title>
        <authorList>
            <person name="Haridas S."/>
            <person name="Albert R."/>
            <person name="Binder M."/>
            <person name="Bloem J."/>
            <person name="Labutti K."/>
            <person name="Salamov A."/>
            <person name="Andreopoulos B."/>
            <person name="Baker S."/>
            <person name="Barry K."/>
            <person name="Bills G."/>
            <person name="Bluhm B."/>
            <person name="Cannon C."/>
            <person name="Castanera R."/>
            <person name="Culley D."/>
            <person name="Daum C."/>
            <person name="Ezra D."/>
            <person name="Gonzalez J."/>
            <person name="Henrissat B."/>
            <person name="Kuo A."/>
            <person name="Liang C."/>
            <person name="Lipzen A."/>
            <person name="Lutzoni F."/>
            <person name="Magnuson J."/>
            <person name="Mondo S."/>
            <person name="Nolan M."/>
            <person name="Ohm R."/>
            <person name="Pangilinan J."/>
            <person name="Park H.-J."/>
            <person name="Ramirez L."/>
            <person name="Alfaro M."/>
            <person name="Sun H."/>
            <person name="Tritt A."/>
            <person name="Yoshinaga Y."/>
            <person name="Zwiers L.-H."/>
            <person name="Turgeon B."/>
            <person name="Goodwin S."/>
            <person name="Spatafora J."/>
            <person name="Crous P."/>
            <person name="Grigoriev I."/>
        </authorList>
    </citation>
    <scope>NUCLEOTIDE SEQUENCE</scope>
    <source>
        <strain evidence="2">CBS 113979</strain>
    </source>
</reference>
<protein>
    <submittedName>
        <fullName evidence="2">Uncharacterized protein</fullName>
    </submittedName>
</protein>
<feature type="chain" id="PRO_5026321840" evidence="1">
    <location>
        <begin position="28"/>
        <end position="51"/>
    </location>
</feature>
<organism evidence="2 3">
    <name type="scientific">Aulographum hederae CBS 113979</name>
    <dbReference type="NCBI Taxonomy" id="1176131"/>
    <lineage>
        <taxon>Eukaryota</taxon>
        <taxon>Fungi</taxon>
        <taxon>Dikarya</taxon>
        <taxon>Ascomycota</taxon>
        <taxon>Pezizomycotina</taxon>
        <taxon>Dothideomycetes</taxon>
        <taxon>Pleosporomycetidae</taxon>
        <taxon>Aulographales</taxon>
        <taxon>Aulographaceae</taxon>
    </lineage>
</organism>
<sequence>MEDCCFLRALPMCVCVILLDLQHGGMGKVLVQVVKHSIYKRWKNVRMSVSC</sequence>
<proteinExistence type="predicted"/>
<dbReference type="AlphaFoldDB" id="A0A6G1GSA9"/>
<keyword evidence="3" id="KW-1185">Reference proteome</keyword>
<feature type="signal peptide" evidence="1">
    <location>
        <begin position="1"/>
        <end position="27"/>
    </location>
</feature>
<evidence type="ECO:0000313" key="2">
    <source>
        <dbReference type="EMBL" id="KAF1983815.1"/>
    </source>
</evidence>
<evidence type="ECO:0000313" key="3">
    <source>
        <dbReference type="Proteomes" id="UP000800041"/>
    </source>
</evidence>
<keyword evidence="1" id="KW-0732">Signal</keyword>
<gene>
    <name evidence="2" type="ORF">K402DRAFT_396289</name>
</gene>
<name>A0A6G1GSA9_9PEZI</name>
<evidence type="ECO:0000256" key="1">
    <source>
        <dbReference type="SAM" id="SignalP"/>
    </source>
</evidence>
<dbReference type="Proteomes" id="UP000800041">
    <property type="component" value="Unassembled WGS sequence"/>
</dbReference>
<dbReference type="EMBL" id="ML977172">
    <property type="protein sequence ID" value="KAF1983815.1"/>
    <property type="molecule type" value="Genomic_DNA"/>
</dbReference>
<accession>A0A6G1GSA9</accession>